<reference evidence="2" key="1">
    <citation type="submission" date="2021-07" db="EMBL/GenBank/DDBJ databases">
        <title>Occurrence of streptococci in the human mouth that bind to a non-human glycan.</title>
        <authorList>
            <person name="Cross B."/>
            <person name="Thamadilok S."/>
            <person name="Bensing B."/>
            <person name="Sasmal A."/>
            <person name="Khedri Z."/>
            <person name="Deng L."/>
            <person name="Yu H."/>
            <person name="Mehta A."/>
            <person name="Aluvathingal J."/>
            <person name="Nadendla S."/>
            <person name="Vickerman M."/>
            <person name="Chen X."/>
            <person name="Dewhirst F."/>
            <person name="Gill A."/>
            <person name="Lettrichova I."/>
            <person name="Diaz S."/>
            <person name="Gill S."/>
            <person name="Tettelin H."/>
            <person name="Iverson T."/>
            <person name="Sullam P."/>
            <person name="Varki A."/>
            <person name="Ruhl S."/>
        </authorList>
    </citation>
    <scope>NUCLEOTIDE SEQUENCE</scope>
    <source>
        <strain evidence="2">SK9</strain>
    </source>
</reference>
<accession>A0AB35FRE6</accession>
<dbReference type="EMBL" id="JAHZQA010000001">
    <property type="protein sequence ID" value="MBZ2126595.1"/>
    <property type="molecule type" value="Genomic_DNA"/>
</dbReference>
<dbReference type="RefSeq" id="WP_061596286.1">
    <property type="nucleotide sequence ID" value="NZ_JAHZQA010000001.1"/>
</dbReference>
<organism evidence="2 3">
    <name type="scientific">Streptococcus gordonii</name>
    <dbReference type="NCBI Taxonomy" id="1302"/>
    <lineage>
        <taxon>Bacteria</taxon>
        <taxon>Bacillati</taxon>
        <taxon>Bacillota</taxon>
        <taxon>Bacilli</taxon>
        <taxon>Lactobacillales</taxon>
        <taxon>Streptococcaceae</taxon>
        <taxon>Streptococcus</taxon>
    </lineage>
</organism>
<feature type="transmembrane region" description="Helical" evidence="1">
    <location>
        <begin position="25"/>
        <end position="46"/>
    </location>
</feature>
<name>A0AB35FRE6_STRGN</name>
<proteinExistence type="predicted"/>
<evidence type="ECO:0000313" key="2">
    <source>
        <dbReference type="EMBL" id="MBZ2126595.1"/>
    </source>
</evidence>
<comment type="caution">
    <text evidence="2">The sequence shown here is derived from an EMBL/GenBank/DDBJ whole genome shotgun (WGS) entry which is preliminary data.</text>
</comment>
<dbReference type="AlphaFoldDB" id="A0AB35FRE6"/>
<evidence type="ECO:0000256" key="1">
    <source>
        <dbReference type="SAM" id="Phobius"/>
    </source>
</evidence>
<keyword evidence="1" id="KW-1133">Transmembrane helix</keyword>
<protein>
    <recommendedName>
        <fullName evidence="4">Lipoprotein</fullName>
    </recommendedName>
</protein>
<dbReference type="Proteomes" id="UP000826921">
    <property type="component" value="Unassembled WGS sequence"/>
</dbReference>
<evidence type="ECO:0000313" key="3">
    <source>
        <dbReference type="Proteomes" id="UP000826921"/>
    </source>
</evidence>
<gene>
    <name evidence="2" type="ORF">K1I74_00780</name>
</gene>
<sequence>MKINRLMKSNNNWWNYKLKRVGKNFWIASSIGYILLGMIIGLAIGYSKGVNMITKKAYPVVKTSKKNSRSIRDQSKKIIAPKDSDFTWNMSQLLELKFGTRDNLKQGVMIDDFLEKYGKAQEALIHDDKIELIWQNLDKSDVNENNSNEMIFAYFEKAEGRYYLKSINYDRNSNNLEKDQMPADKYNGLKVGNPETGKDGVSYSEVLKNNHSGSIMMSADQDKITHENKTKMEIEFKKISYKKIYKLTFYKQENGDYCLATKEESN</sequence>
<evidence type="ECO:0008006" key="4">
    <source>
        <dbReference type="Google" id="ProtNLM"/>
    </source>
</evidence>
<keyword evidence="1" id="KW-0472">Membrane</keyword>
<keyword evidence="1" id="KW-0812">Transmembrane</keyword>